<feature type="compositionally biased region" description="Polar residues" evidence="1">
    <location>
        <begin position="33"/>
        <end position="55"/>
    </location>
</feature>
<evidence type="ECO:0000256" key="1">
    <source>
        <dbReference type="SAM" id="MobiDB-lite"/>
    </source>
</evidence>
<evidence type="ECO:0000313" key="3">
    <source>
        <dbReference type="RefSeq" id="XP_033456873.1"/>
    </source>
</evidence>
<dbReference type="GeneID" id="54363395"/>
<reference evidence="3" key="2">
    <citation type="submission" date="2020-04" db="EMBL/GenBank/DDBJ databases">
        <authorList>
            <consortium name="NCBI Genome Project"/>
        </authorList>
    </citation>
    <scope>NUCLEOTIDE SEQUENCE</scope>
    <source>
        <strain evidence="3">CBS 342.82</strain>
    </source>
</reference>
<organism evidence="3">
    <name type="scientific">Dissoconium aciculare CBS 342.82</name>
    <dbReference type="NCBI Taxonomy" id="1314786"/>
    <lineage>
        <taxon>Eukaryota</taxon>
        <taxon>Fungi</taxon>
        <taxon>Dikarya</taxon>
        <taxon>Ascomycota</taxon>
        <taxon>Pezizomycotina</taxon>
        <taxon>Dothideomycetes</taxon>
        <taxon>Dothideomycetidae</taxon>
        <taxon>Mycosphaerellales</taxon>
        <taxon>Dissoconiaceae</taxon>
        <taxon>Dissoconium</taxon>
    </lineage>
</organism>
<evidence type="ECO:0000313" key="2">
    <source>
        <dbReference type="Proteomes" id="UP000504637"/>
    </source>
</evidence>
<name>A0A6J3LYX4_9PEZI</name>
<feature type="compositionally biased region" description="Polar residues" evidence="1">
    <location>
        <begin position="14"/>
        <end position="26"/>
    </location>
</feature>
<feature type="non-terminal residue" evidence="3">
    <location>
        <position position="79"/>
    </location>
</feature>
<proteinExistence type="predicted"/>
<reference evidence="3" key="1">
    <citation type="submission" date="2020-01" db="EMBL/GenBank/DDBJ databases">
        <authorList>
            <consortium name="DOE Joint Genome Institute"/>
            <person name="Haridas S."/>
            <person name="Albert R."/>
            <person name="Binder M."/>
            <person name="Bloem J."/>
            <person name="Labutti K."/>
            <person name="Salamov A."/>
            <person name="Andreopoulos B."/>
            <person name="Baker S.E."/>
            <person name="Barry K."/>
            <person name="Bills G."/>
            <person name="Bluhm B.H."/>
            <person name="Cannon C."/>
            <person name="Castanera R."/>
            <person name="Culley D.E."/>
            <person name="Daum C."/>
            <person name="Ezra D."/>
            <person name="Gonzalez J.B."/>
            <person name="Henrissat B."/>
            <person name="Kuo A."/>
            <person name="Liang C."/>
            <person name="Lipzen A."/>
            <person name="Lutzoni F."/>
            <person name="Magnuson J."/>
            <person name="Mondo S."/>
            <person name="Nolan M."/>
            <person name="Ohm R."/>
            <person name="Pangilinan J."/>
            <person name="Park H.-J."/>
            <person name="Ramirez L."/>
            <person name="Alfaro M."/>
            <person name="Sun H."/>
            <person name="Tritt A."/>
            <person name="Yoshinaga Y."/>
            <person name="Zwiers L.-H."/>
            <person name="Turgeon B.G."/>
            <person name="Goodwin S.B."/>
            <person name="Spatafora J.W."/>
            <person name="Crous P.W."/>
            <person name="Grigoriev I.V."/>
        </authorList>
    </citation>
    <scope>NUCLEOTIDE SEQUENCE</scope>
    <source>
        <strain evidence="3">CBS 342.82</strain>
    </source>
</reference>
<reference evidence="3" key="3">
    <citation type="submission" date="2025-08" db="UniProtKB">
        <authorList>
            <consortium name="RefSeq"/>
        </authorList>
    </citation>
    <scope>IDENTIFICATION</scope>
    <source>
        <strain evidence="3">CBS 342.82</strain>
    </source>
</reference>
<gene>
    <name evidence="3" type="ORF">K489DRAFT_383398</name>
</gene>
<dbReference type="RefSeq" id="XP_033456873.1">
    <property type="nucleotide sequence ID" value="XM_033605595.1"/>
</dbReference>
<protein>
    <submittedName>
        <fullName evidence="3">Uncharacterized protein</fullName>
    </submittedName>
</protein>
<dbReference type="Proteomes" id="UP000504637">
    <property type="component" value="Unplaced"/>
</dbReference>
<dbReference type="AlphaFoldDB" id="A0A6J3LYX4"/>
<feature type="region of interest" description="Disordered" evidence="1">
    <location>
        <begin position="1"/>
        <end position="58"/>
    </location>
</feature>
<sequence length="79" mass="8098">MISADVLAARGVSDESSMASDSTTALQRGPDQMQESTGADSEQGGSIATAPSTHSARIDDSMILSESFAIRGGYAECVL</sequence>
<accession>A0A6J3LYX4</accession>
<keyword evidence="2" id="KW-1185">Reference proteome</keyword>